<dbReference type="Proteomes" id="UP000182235">
    <property type="component" value="Unassembled WGS sequence"/>
</dbReference>
<name>A0A1J9QEC3_9EURO</name>
<dbReference type="VEuPathDB" id="FungiDB:AJ78_05171"/>
<keyword evidence="3" id="KW-1185">Reference proteome</keyword>
<feature type="compositionally biased region" description="Basic residues" evidence="1">
    <location>
        <begin position="43"/>
        <end position="53"/>
    </location>
</feature>
<dbReference type="EMBL" id="LGRN01000216">
    <property type="protein sequence ID" value="OJD14487.1"/>
    <property type="molecule type" value="Genomic_DNA"/>
</dbReference>
<comment type="caution">
    <text evidence="2">The sequence shown here is derived from an EMBL/GenBank/DDBJ whole genome shotgun (WGS) entry which is preliminary data.</text>
</comment>
<proteinExistence type="predicted"/>
<protein>
    <submittedName>
        <fullName evidence="2">Uncharacterized protein</fullName>
    </submittedName>
</protein>
<feature type="region of interest" description="Disordered" evidence="1">
    <location>
        <begin position="1"/>
        <end position="63"/>
    </location>
</feature>
<organism evidence="2 3">
    <name type="scientific">Emergomyces pasteurianus Ep9510</name>
    <dbReference type="NCBI Taxonomy" id="1447872"/>
    <lineage>
        <taxon>Eukaryota</taxon>
        <taxon>Fungi</taxon>
        <taxon>Dikarya</taxon>
        <taxon>Ascomycota</taxon>
        <taxon>Pezizomycotina</taxon>
        <taxon>Eurotiomycetes</taxon>
        <taxon>Eurotiomycetidae</taxon>
        <taxon>Onygenales</taxon>
        <taxon>Ajellomycetaceae</taxon>
        <taxon>Emergomyces</taxon>
    </lineage>
</organism>
<evidence type="ECO:0000313" key="3">
    <source>
        <dbReference type="Proteomes" id="UP000182235"/>
    </source>
</evidence>
<gene>
    <name evidence="2" type="ORF">AJ78_05171</name>
</gene>
<sequence length="88" mass="10064">MSSSDSCRAKITSRTLGAEHVESPVPSRTDKSDRPRQMDQSRAHKKAGRKRYLGSHNTWDGPSRRYRVEQCGVDPSLSSMYERRIIVE</sequence>
<evidence type="ECO:0000313" key="2">
    <source>
        <dbReference type="EMBL" id="OJD14487.1"/>
    </source>
</evidence>
<feature type="compositionally biased region" description="Basic and acidic residues" evidence="1">
    <location>
        <begin position="17"/>
        <end position="42"/>
    </location>
</feature>
<evidence type="ECO:0000256" key="1">
    <source>
        <dbReference type="SAM" id="MobiDB-lite"/>
    </source>
</evidence>
<dbReference type="AlphaFoldDB" id="A0A1J9QEC3"/>
<reference evidence="2 3" key="1">
    <citation type="submission" date="2015-07" db="EMBL/GenBank/DDBJ databases">
        <title>Emmonsia species relationships and genome sequence.</title>
        <authorList>
            <consortium name="The Broad Institute Genomics Platform"/>
            <person name="Cuomo C.A."/>
            <person name="Munoz J.F."/>
            <person name="Imamovic A."/>
            <person name="Priest M.E."/>
            <person name="Young S."/>
            <person name="Clay O.K."/>
            <person name="McEwen J.G."/>
        </authorList>
    </citation>
    <scope>NUCLEOTIDE SEQUENCE [LARGE SCALE GENOMIC DNA]</scope>
    <source>
        <strain evidence="2 3">UAMH 9510</strain>
    </source>
</reference>
<accession>A0A1J9QEC3</accession>